<dbReference type="PIRSF" id="PIRSF021774">
    <property type="entry name" value="UCP021774"/>
    <property type="match status" value="1"/>
</dbReference>
<dbReference type="CDD" id="cd14797">
    <property type="entry name" value="DUF302"/>
    <property type="match status" value="1"/>
</dbReference>
<feature type="domain" description="DUF302" evidence="1">
    <location>
        <begin position="35"/>
        <end position="95"/>
    </location>
</feature>
<evidence type="ECO:0000313" key="2">
    <source>
        <dbReference type="EMBL" id="TLS38870.1"/>
    </source>
</evidence>
<dbReference type="Proteomes" id="UP000308230">
    <property type="component" value="Unassembled WGS sequence"/>
</dbReference>
<dbReference type="PANTHER" id="PTHR38342:SF1">
    <property type="entry name" value="SLR5037 PROTEIN"/>
    <property type="match status" value="1"/>
</dbReference>
<dbReference type="InterPro" id="IPR016796">
    <property type="entry name" value="UCP021774"/>
</dbReference>
<dbReference type="RefSeq" id="WP_138122140.1">
    <property type="nucleotide sequence ID" value="NZ_SWLG01000001.1"/>
</dbReference>
<accession>A0A5R9F9F5</accession>
<dbReference type="InterPro" id="IPR035923">
    <property type="entry name" value="TT1751-like_sf"/>
</dbReference>
<comment type="caution">
    <text evidence="2">The sequence shown here is derived from an EMBL/GenBank/DDBJ whole genome shotgun (WGS) entry which is preliminary data.</text>
</comment>
<reference evidence="2 3" key="1">
    <citation type="submission" date="2019-04" db="EMBL/GenBank/DDBJ databases">
        <title>Bacillus caeni sp. nov., a bacterium isolated from mangrove sediment.</title>
        <authorList>
            <person name="Huang H."/>
            <person name="Mo K."/>
            <person name="Hu Y."/>
        </authorList>
    </citation>
    <scope>NUCLEOTIDE SEQUENCE [LARGE SCALE GENOMIC DNA]</scope>
    <source>
        <strain evidence="2 3">HB172195</strain>
    </source>
</reference>
<evidence type="ECO:0000259" key="1">
    <source>
        <dbReference type="Pfam" id="PF03625"/>
    </source>
</evidence>
<dbReference type="PANTHER" id="PTHR38342">
    <property type="entry name" value="SLR5037 PROTEIN"/>
    <property type="match status" value="1"/>
</dbReference>
<dbReference type="Gene3D" id="3.30.310.70">
    <property type="entry name" value="TT1751-like domain"/>
    <property type="match status" value="1"/>
</dbReference>
<protein>
    <submittedName>
        <fullName evidence="2">DUF302 domain-containing protein</fullName>
    </submittedName>
</protein>
<proteinExistence type="predicted"/>
<dbReference type="Pfam" id="PF03625">
    <property type="entry name" value="DUF302"/>
    <property type="match status" value="1"/>
</dbReference>
<sequence>MNFHYTVDSSKGMEETVSSLEQNLKEEKFGILWDFDLTGKLQEKGMDFNTPYRVLEVCNPAEANRVISKNKLVGYFLPCKIAVYEDNGQTKIGMPLPTTLIELADDPELTNIAKDIEERLIGCIDKSK</sequence>
<keyword evidence="3" id="KW-1185">Reference proteome</keyword>
<evidence type="ECO:0000313" key="3">
    <source>
        <dbReference type="Proteomes" id="UP000308230"/>
    </source>
</evidence>
<dbReference type="OrthoDB" id="9791067at2"/>
<dbReference type="EMBL" id="SWLG01000001">
    <property type="protein sequence ID" value="TLS38870.1"/>
    <property type="molecule type" value="Genomic_DNA"/>
</dbReference>
<dbReference type="InterPro" id="IPR005180">
    <property type="entry name" value="DUF302"/>
</dbReference>
<organism evidence="2 3">
    <name type="scientific">Exobacillus caeni</name>
    <dbReference type="NCBI Taxonomy" id="2574798"/>
    <lineage>
        <taxon>Bacteria</taxon>
        <taxon>Bacillati</taxon>
        <taxon>Bacillota</taxon>
        <taxon>Bacilli</taxon>
        <taxon>Bacillales</taxon>
        <taxon>Guptibacillaceae</taxon>
        <taxon>Exobacillus</taxon>
    </lineage>
</organism>
<dbReference type="AlphaFoldDB" id="A0A5R9F9F5"/>
<dbReference type="SUPFAM" id="SSF103247">
    <property type="entry name" value="TT1751-like"/>
    <property type="match status" value="1"/>
</dbReference>
<name>A0A5R9F9F5_9BACL</name>
<gene>
    <name evidence="2" type="ORF">FCL54_00715</name>
</gene>